<evidence type="ECO:0000313" key="9">
    <source>
        <dbReference type="Proteomes" id="UP001152798"/>
    </source>
</evidence>
<dbReference type="PANTHER" id="PTHR23511:SF35">
    <property type="entry name" value="MAJOR FACILITATOR SUPERFAMILY (MFS) PROFILE DOMAIN-CONTAINING PROTEIN"/>
    <property type="match status" value="1"/>
</dbReference>
<feature type="transmembrane region" description="Helical" evidence="6">
    <location>
        <begin position="360"/>
        <end position="382"/>
    </location>
</feature>
<dbReference type="OrthoDB" id="10262656at2759"/>
<gene>
    <name evidence="8" type="ORF">NEZAVI_LOCUS8084</name>
</gene>
<protein>
    <recommendedName>
        <fullName evidence="7">Major facilitator superfamily (MFS) profile domain-containing protein</fullName>
    </recommendedName>
</protein>
<dbReference type="EMBL" id="OV725080">
    <property type="protein sequence ID" value="CAH1398432.1"/>
    <property type="molecule type" value="Genomic_DNA"/>
</dbReference>
<feature type="transmembrane region" description="Helical" evidence="6">
    <location>
        <begin position="294"/>
        <end position="319"/>
    </location>
</feature>
<feature type="transmembrane region" description="Helical" evidence="6">
    <location>
        <begin position="477"/>
        <end position="496"/>
    </location>
</feature>
<evidence type="ECO:0000256" key="4">
    <source>
        <dbReference type="ARBA" id="ARBA00022989"/>
    </source>
</evidence>
<name>A0A9P0HAQ6_NEZVI</name>
<dbReference type="Proteomes" id="UP001152798">
    <property type="component" value="Chromosome 4"/>
</dbReference>
<dbReference type="AlphaFoldDB" id="A0A9P0HAQ6"/>
<dbReference type="GO" id="GO:0016020">
    <property type="term" value="C:membrane"/>
    <property type="evidence" value="ECO:0007669"/>
    <property type="project" value="UniProtKB-SubCell"/>
</dbReference>
<dbReference type="InterPro" id="IPR036259">
    <property type="entry name" value="MFS_trans_sf"/>
</dbReference>
<evidence type="ECO:0000256" key="1">
    <source>
        <dbReference type="ARBA" id="ARBA00004141"/>
    </source>
</evidence>
<evidence type="ECO:0000256" key="2">
    <source>
        <dbReference type="ARBA" id="ARBA00022448"/>
    </source>
</evidence>
<dbReference type="GO" id="GO:0022857">
    <property type="term" value="F:transmembrane transporter activity"/>
    <property type="evidence" value="ECO:0007669"/>
    <property type="project" value="InterPro"/>
</dbReference>
<keyword evidence="5 6" id="KW-0472">Membrane</keyword>
<evidence type="ECO:0000313" key="8">
    <source>
        <dbReference type="EMBL" id="CAH1398432.1"/>
    </source>
</evidence>
<keyword evidence="9" id="KW-1185">Reference proteome</keyword>
<feature type="domain" description="Major facilitator superfamily (MFS) profile" evidence="7">
    <location>
        <begin position="31"/>
        <end position="502"/>
    </location>
</feature>
<feature type="transmembrane region" description="Helical" evidence="6">
    <location>
        <begin position="121"/>
        <end position="143"/>
    </location>
</feature>
<proteinExistence type="predicted"/>
<dbReference type="Pfam" id="PF07690">
    <property type="entry name" value="MFS_1"/>
    <property type="match status" value="1"/>
</dbReference>
<dbReference type="PANTHER" id="PTHR23511">
    <property type="entry name" value="SYNAPTIC VESICLE GLYCOPROTEIN 2"/>
    <property type="match status" value="1"/>
</dbReference>
<keyword evidence="2" id="KW-0813">Transport</keyword>
<organism evidence="8 9">
    <name type="scientific">Nezara viridula</name>
    <name type="common">Southern green stink bug</name>
    <name type="synonym">Cimex viridulus</name>
    <dbReference type="NCBI Taxonomy" id="85310"/>
    <lineage>
        <taxon>Eukaryota</taxon>
        <taxon>Metazoa</taxon>
        <taxon>Ecdysozoa</taxon>
        <taxon>Arthropoda</taxon>
        <taxon>Hexapoda</taxon>
        <taxon>Insecta</taxon>
        <taxon>Pterygota</taxon>
        <taxon>Neoptera</taxon>
        <taxon>Paraneoptera</taxon>
        <taxon>Hemiptera</taxon>
        <taxon>Heteroptera</taxon>
        <taxon>Panheteroptera</taxon>
        <taxon>Pentatomomorpha</taxon>
        <taxon>Pentatomoidea</taxon>
        <taxon>Pentatomidae</taxon>
        <taxon>Pentatominae</taxon>
        <taxon>Nezara</taxon>
    </lineage>
</organism>
<feature type="transmembrane region" description="Helical" evidence="6">
    <location>
        <begin position="97"/>
        <end position="115"/>
    </location>
</feature>
<dbReference type="PROSITE" id="PS50850">
    <property type="entry name" value="MFS"/>
    <property type="match status" value="1"/>
</dbReference>
<keyword evidence="3 6" id="KW-0812">Transmembrane</keyword>
<feature type="transmembrane region" description="Helical" evidence="6">
    <location>
        <begin position="155"/>
        <end position="177"/>
    </location>
</feature>
<feature type="transmembrane region" description="Helical" evidence="6">
    <location>
        <begin position="197"/>
        <end position="216"/>
    </location>
</feature>
<comment type="subcellular location">
    <subcellularLocation>
        <location evidence="1">Membrane</location>
        <topology evidence="1">Multi-pass membrane protein</topology>
    </subcellularLocation>
</comment>
<keyword evidence="4 6" id="KW-1133">Transmembrane helix</keyword>
<feature type="transmembrane region" description="Helical" evidence="6">
    <location>
        <begin position="413"/>
        <end position="437"/>
    </location>
</feature>
<sequence length="506" mass="55899">MDKIQQVEKKSGVPLEVALDTAGSGLYTWYVVITSGLIGFAAVLSIQGMAFAMPLAGCELELSYTTRGIMTSMGFNGMLVSAQFFGFLADNFGRKRVMMFTQAATMVVTVLWSFAPNTTALGIILFFNGIFLTGTFTSAYVYVGEFCPSDTRSKGLLIMTAMMSTCNIYLPAMAWVILPLDLYIPVIGDFVFTSWRLYIILITVPLALAMLLLSKLPETPKFLYVMGKHEETLEIIRTIYAVNQKKNKDEFPISSLCQNSEDEISSKVATDGNQFINYFNKMMRDIAVLFTKKYVFFTLVSCFLLFSLVGSCNASIMWFPQETGRIMKHYQSNDIFNVTLCDLMEGIGSAQSDCNINYDFMYAGILLGISEAITCVIVGLWGLKLDRKILICICSFLTAAICFLTVFLTSQYLIILCLASIIVLLFTMFPVIISIVVELFPTQLRSTAASLTMTSSRLGSALGGQALGILFDSHCRAGYFGMTAFVTVAGILCIFIPTGQKKKQEV</sequence>
<reference evidence="8" key="1">
    <citation type="submission" date="2022-01" db="EMBL/GenBank/DDBJ databases">
        <authorList>
            <person name="King R."/>
        </authorList>
    </citation>
    <scope>NUCLEOTIDE SEQUENCE</scope>
</reference>
<dbReference type="InterPro" id="IPR011701">
    <property type="entry name" value="MFS"/>
</dbReference>
<evidence type="ECO:0000256" key="5">
    <source>
        <dbReference type="ARBA" id="ARBA00023136"/>
    </source>
</evidence>
<evidence type="ECO:0000256" key="6">
    <source>
        <dbReference type="SAM" id="Phobius"/>
    </source>
</evidence>
<feature type="transmembrane region" description="Helical" evidence="6">
    <location>
        <begin position="29"/>
        <end position="52"/>
    </location>
</feature>
<evidence type="ECO:0000256" key="3">
    <source>
        <dbReference type="ARBA" id="ARBA00022692"/>
    </source>
</evidence>
<dbReference type="Gene3D" id="1.20.1250.20">
    <property type="entry name" value="MFS general substrate transporter like domains"/>
    <property type="match status" value="1"/>
</dbReference>
<feature type="transmembrane region" description="Helical" evidence="6">
    <location>
        <begin position="389"/>
        <end position="407"/>
    </location>
</feature>
<dbReference type="InterPro" id="IPR020846">
    <property type="entry name" value="MFS_dom"/>
</dbReference>
<evidence type="ECO:0000259" key="7">
    <source>
        <dbReference type="PROSITE" id="PS50850"/>
    </source>
</evidence>
<accession>A0A9P0HAQ6</accession>
<dbReference type="SUPFAM" id="SSF103473">
    <property type="entry name" value="MFS general substrate transporter"/>
    <property type="match status" value="1"/>
</dbReference>
<feature type="transmembrane region" description="Helical" evidence="6">
    <location>
        <begin position="64"/>
        <end position="85"/>
    </location>
</feature>